<comment type="caution">
    <text evidence="1">The sequence shown here is derived from an EMBL/GenBank/DDBJ whole genome shotgun (WGS) entry which is preliminary data.</text>
</comment>
<dbReference type="Proteomes" id="UP001175000">
    <property type="component" value="Unassembled WGS sequence"/>
</dbReference>
<organism evidence="1 2">
    <name type="scientific">Immersiella caudata</name>
    <dbReference type="NCBI Taxonomy" id="314043"/>
    <lineage>
        <taxon>Eukaryota</taxon>
        <taxon>Fungi</taxon>
        <taxon>Dikarya</taxon>
        <taxon>Ascomycota</taxon>
        <taxon>Pezizomycotina</taxon>
        <taxon>Sordariomycetes</taxon>
        <taxon>Sordariomycetidae</taxon>
        <taxon>Sordariales</taxon>
        <taxon>Lasiosphaeriaceae</taxon>
        <taxon>Immersiella</taxon>
    </lineage>
</organism>
<keyword evidence="2" id="KW-1185">Reference proteome</keyword>
<protein>
    <submittedName>
        <fullName evidence="1">Uncharacterized protein</fullName>
    </submittedName>
</protein>
<dbReference type="EMBL" id="JAULSU010000004">
    <property type="protein sequence ID" value="KAK0621047.1"/>
    <property type="molecule type" value="Genomic_DNA"/>
</dbReference>
<proteinExistence type="predicted"/>
<name>A0AA39WT08_9PEZI</name>
<reference evidence="1" key="1">
    <citation type="submission" date="2023-06" db="EMBL/GenBank/DDBJ databases">
        <title>Genome-scale phylogeny and comparative genomics of the fungal order Sordariales.</title>
        <authorList>
            <consortium name="Lawrence Berkeley National Laboratory"/>
            <person name="Hensen N."/>
            <person name="Bonometti L."/>
            <person name="Westerberg I."/>
            <person name="Brannstrom I.O."/>
            <person name="Guillou S."/>
            <person name="Cros-Aarteil S."/>
            <person name="Calhoun S."/>
            <person name="Haridas S."/>
            <person name="Kuo A."/>
            <person name="Mondo S."/>
            <person name="Pangilinan J."/>
            <person name="Riley R."/>
            <person name="Labutti K."/>
            <person name="Andreopoulos B."/>
            <person name="Lipzen A."/>
            <person name="Chen C."/>
            <person name="Yanf M."/>
            <person name="Daum C."/>
            <person name="Ng V."/>
            <person name="Clum A."/>
            <person name="Steindorff A."/>
            <person name="Ohm R."/>
            <person name="Martin F."/>
            <person name="Silar P."/>
            <person name="Natvig D."/>
            <person name="Lalanne C."/>
            <person name="Gautier V."/>
            <person name="Ament-Velasquez S.L."/>
            <person name="Kruys A."/>
            <person name="Hutchinson M.I."/>
            <person name="Powell A.J."/>
            <person name="Barry K."/>
            <person name="Miller A.N."/>
            <person name="Grigoriev I.V."/>
            <person name="Debuchy R."/>
            <person name="Gladieux P."/>
            <person name="Thoren M.H."/>
            <person name="Johannesson H."/>
        </authorList>
    </citation>
    <scope>NUCLEOTIDE SEQUENCE</scope>
    <source>
        <strain evidence="1">CBS 606.72</strain>
    </source>
</reference>
<evidence type="ECO:0000313" key="1">
    <source>
        <dbReference type="EMBL" id="KAK0621047.1"/>
    </source>
</evidence>
<accession>A0AA39WT08</accession>
<evidence type="ECO:0000313" key="2">
    <source>
        <dbReference type="Proteomes" id="UP001175000"/>
    </source>
</evidence>
<sequence>MISRRPNMPAFCGPKLTLVQLLIRLARQSGRTQPLGHQLENVVVLVPHHLPSKRISPNSLGQKISAMSAVVVVVVGLPLMDDDGLVVLAAAMTAVVASVMRDVNMVVIVLISFFLATEHFVGADSNRTGNRGLDVAGLGTVRVVVMRVSDSLHDLVGCGHCTDSHGCSLIFSIIGICCTFGVSEVMSDWV</sequence>
<gene>
    <name evidence="1" type="ORF">B0T14DRAFT_241620</name>
</gene>
<dbReference type="AlphaFoldDB" id="A0AA39WT08"/>